<evidence type="ECO:0000313" key="2">
    <source>
        <dbReference type="Proteomes" id="UP000253551"/>
    </source>
</evidence>
<feature type="non-terminal residue" evidence="1">
    <location>
        <position position="53"/>
    </location>
</feature>
<reference evidence="1 2" key="1">
    <citation type="journal article" date="2018" name="G3 (Bethesda)">
        <title>Phylogenetic and Phylogenomic Definition of Rhizopus Species.</title>
        <authorList>
            <person name="Gryganskyi A.P."/>
            <person name="Golan J."/>
            <person name="Dolatabadi S."/>
            <person name="Mondo S."/>
            <person name="Robb S."/>
            <person name="Idnurm A."/>
            <person name="Muszewska A."/>
            <person name="Steczkiewicz K."/>
            <person name="Masonjones S."/>
            <person name="Liao H.L."/>
            <person name="Gajdeczka M.T."/>
            <person name="Anike F."/>
            <person name="Vuek A."/>
            <person name="Anishchenko I.M."/>
            <person name="Voigt K."/>
            <person name="de Hoog G.S."/>
            <person name="Smith M.E."/>
            <person name="Heitman J."/>
            <person name="Vilgalys R."/>
            <person name="Stajich J.E."/>
        </authorList>
    </citation>
    <scope>NUCLEOTIDE SEQUENCE [LARGE SCALE GENOMIC DNA]</scope>
    <source>
        <strain evidence="1 2">LSU 92-RS-03</strain>
    </source>
</reference>
<accession>A0A367IUF4</accession>
<organism evidence="1 2">
    <name type="scientific">Rhizopus stolonifer</name>
    <name type="common">Rhizopus nigricans</name>
    <dbReference type="NCBI Taxonomy" id="4846"/>
    <lineage>
        <taxon>Eukaryota</taxon>
        <taxon>Fungi</taxon>
        <taxon>Fungi incertae sedis</taxon>
        <taxon>Mucoromycota</taxon>
        <taxon>Mucoromycotina</taxon>
        <taxon>Mucoromycetes</taxon>
        <taxon>Mucorales</taxon>
        <taxon>Mucorineae</taxon>
        <taxon>Rhizopodaceae</taxon>
        <taxon>Rhizopus</taxon>
    </lineage>
</organism>
<comment type="caution">
    <text evidence="1">The sequence shown here is derived from an EMBL/GenBank/DDBJ whole genome shotgun (WGS) entry which is preliminary data.</text>
</comment>
<keyword evidence="2" id="KW-1185">Reference proteome</keyword>
<name>A0A367IUF4_RHIST</name>
<dbReference type="OrthoDB" id="2212079at2759"/>
<proteinExistence type="predicted"/>
<dbReference type="AlphaFoldDB" id="A0A367IUF4"/>
<protein>
    <submittedName>
        <fullName evidence="1">Uncharacterized protein</fullName>
    </submittedName>
</protein>
<dbReference type="EMBL" id="PJQM01005580">
    <property type="protein sequence ID" value="RCH81308.1"/>
    <property type="molecule type" value="Genomic_DNA"/>
</dbReference>
<sequence length="53" mass="6085">MSYSFYFEDGRGNIMDENGNGPMDITGNEDPYKLGKLASYSAYMETREKVMME</sequence>
<dbReference type="Proteomes" id="UP000253551">
    <property type="component" value="Unassembled WGS sequence"/>
</dbReference>
<evidence type="ECO:0000313" key="1">
    <source>
        <dbReference type="EMBL" id="RCH81308.1"/>
    </source>
</evidence>
<gene>
    <name evidence="1" type="ORF">CU098_002601</name>
</gene>